<proteinExistence type="predicted"/>
<sequence>MIYILQGLITTGNIIFWGEVITHYTMVKGALRAKVCTSDKGISA</sequence>
<dbReference type="EMBL" id="LR134201">
    <property type="protein sequence ID" value="VEC00358.1"/>
    <property type="molecule type" value="Genomic_DNA"/>
</dbReference>
<keyword evidence="2" id="KW-1185">Reference proteome</keyword>
<organism evidence="1 2">
    <name type="scientific">Cedecea lapagei</name>
    <dbReference type="NCBI Taxonomy" id="158823"/>
    <lineage>
        <taxon>Bacteria</taxon>
        <taxon>Pseudomonadati</taxon>
        <taxon>Pseudomonadota</taxon>
        <taxon>Gammaproteobacteria</taxon>
        <taxon>Enterobacterales</taxon>
        <taxon>Enterobacteriaceae</taxon>
        <taxon>Cedecea</taxon>
    </lineage>
</organism>
<dbReference type="Proteomes" id="UP000274122">
    <property type="component" value="Chromosome"/>
</dbReference>
<reference evidence="1 2" key="1">
    <citation type="submission" date="2018-12" db="EMBL/GenBank/DDBJ databases">
        <authorList>
            <consortium name="Pathogen Informatics"/>
        </authorList>
    </citation>
    <scope>NUCLEOTIDE SEQUENCE [LARGE SCALE GENOMIC DNA]</scope>
    <source>
        <strain evidence="1 2">NCTC11466</strain>
    </source>
</reference>
<name>A0A447V601_9ENTR</name>
<accession>A0A447V601</accession>
<evidence type="ECO:0000313" key="2">
    <source>
        <dbReference type="Proteomes" id="UP000274122"/>
    </source>
</evidence>
<gene>
    <name evidence="1" type="ORF">NCTC11466_03591</name>
</gene>
<dbReference type="AlphaFoldDB" id="A0A447V601"/>
<dbReference type="KEGG" id="clap:NCTC11466_03591"/>
<protein>
    <submittedName>
        <fullName evidence="1">Uncharacterized protein</fullName>
    </submittedName>
</protein>
<evidence type="ECO:0000313" key="1">
    <source>
        <dbReference type="EMBL" id="VEC00358.1"/>
    </source>
</evidence>